<dbReference type="PANTHER" id="PTHR30535">
    <property type="entry name" value="VITAMIN B12-BINDING PROTEIN"/>
    <property type="match status" value="1"/>
</dbReference>
<dbReference type="SUPFAM" id="SSF53807">
    <property type="entry name" value="Helical backbone' metal receptor"/>
    <property type="match status" value="1"/>
</dbReference>
<name>G2DYV8_9GAMM</name>
<dbReference type="CDD" id="cd00636">
    <property type="entry name" value="TroA-like"/>
    <property type="match status" value="1"/>
</dbReference>
<dbReference type="STRING" id="765913.ThidrDRAFT_1317"/>
<accession>G2DYV8</accession>
<evidence type="ECO:0000313" key="4">
    <source>
        <dbReference type="Proteomes" id="UP000004200"/>
    </source>
</evidence>
<organism evidence="3 4">
    <name type="scientific">Thiorhodococcus drewsii AZ1</name>
    <dbReference type="NCBI Taxonomy" id="765913"/>
    <lineage>
        <taxon>Bacteria</taxon>
        <taxon>Pseudomonadati</taxon>
        <taxon>Pseudomonadota</taxon>
        <taxon>Gammaproteobacteria</taxon>
        <taxon>Chromatiales</taxon>
        <taxon>Chromatiaceae</taxon>
        <taxon>Thiorhodococcus</taxon>
    </lineage>
</organism>
<evidence type="ECO:0000259" key="2">
    <source>
        <dbReference type="PROSITE" id="PS50983"/>
    </source>
</evidence>
<dbReference type="GO" id="GO:0071281">
    <property type="term" value="P:cellular response to iron ion"/>
    <property type="evidence" value="ECO:0007669"/>
    <property type="project" value="TreeGrafter"/>
</dbReference>
<gene>
    <name evidence="3" type="ORF">ThidrDRAFT_1317</name>
</gene>
<dbReference type="Gene3D" id="3.40.50.1980">
    <property type="entry name" value="Nitrogenase molybdenum iron protein domain"/>
    <property type="match status" value="2"/>
</dbReference>
<feature type="coiled-coil region" evidence="1">
    <location>
        <begin position="118"/>
        <end position="145"/>
    </location>
</feature>
<keyword evidence="4" id="KW-1185">Reference proteome</keyword>
<dbReference type="EMBL" id="AFWT01000007">
    <property type="protein sequence ID" value="EGV32467.1"/>
    <property type="molecule type" value="Genomic_DNA"/>
</dbReference>
<dbReference type="RefSeq" id="WP_007040031.1">
    <property type="nucleotide sequence ID" value="NZ_AFWT01000007.1"/>
</dbReference>
<protein>
    <submittedName>
        <fullName evidence="3">Putative ABC transporter periplasmic protein; putative iron transporter</fullName>
    </submittedName>
</protein>
<dbReference type="InterPro" id="IPR050902">
    <property type="entry name" value="ABC_Transporter_SBP"/>
</dbReference>
<dbReference type="eggNOG" id="COG0614">
    <property type="taxonomic scope" value="Bacteria"/>
</dbReference>
<dbReference type="AlphaFoldDB" id="G2DYV8"/>
<dbReference type="PROSITE" id="PS50983">
    <property type="entry name" value="FE_B12_PBP"/>
    <property type="match status" value="1"/>
</dbReference>
<sequence length="269" mass="29118">MADPASLPRVASTNLCADLMLVQIADPAQIVSLSYQSRDPRVSSIVEVARAYPENRGGVEDLLYLKPDIALVYTGWNGRGHAELLAGRGIEILPLPYPATWSDALKTTREIAARIGRVEAGEIRIAEAKQRMRELRARIRPYRALYLRPSGGTAGSGTYVDDLLRLLGLRNVAAEQGLSGWGRFPLERLVTSPPDLFLLGYFDRVRPGVASAYGRHPLLRSMLERTPAVRVSGTLWGCGGLELVGAAERIVAQIEALPTGSGPIAVGQP</sequence>
<feature type="domain" description="Fe/B12 periplasmic-binding" evidence="2">
    <location>
        <begin position="9"/>
        <end position="258"/>
    </location>
</feature>
<dbReference type="PANTHER" id="PTHR30535:SF34">
    <property type="entry name" value="MOLYBDATE-BINDING PROTEIN MOLA"/>
    <property type="match status" value="1"/>
</dbReference>
<keyword evidence="1" id="KW-0175">Coiled coil</keyword>
<evidence type="ECO:0000256" key="1">
    <source>
        <dbReference type="SAM" id="Coils"/>
    </source>
</evidence>
<evidence type="ECO:0000313" key="3">
    <source>
        <dbReference type="EMBL" id="EGV32467.1"/>
    </source>
</evidence>
<dbReference type="OrthoDB" id="6869405at2"/>
<dbReference type="Proteomes" id="UP000004200">
    <property type="component" value="Unassembled WGS sequence"/>
</dbReference>
<dbReference type="Pfam" id="PF01497">
    <property type="entry name" value="Peripla_BP_2"/>
    <property type="match status" value="1"/>
</dbReference>
<proteinExistence type="predicted"/>
<reference evidence="3 4" key="1">
    <citation type="submission" date="2011-06" db="EMBL/GenBank/DDBJ databases">
        <title>The draft genome of Thiorhodococcus drewsii AZ1.</title>
        <authorList>
            <consortium name="US DOE Joint Genome Institute (JGI-PGF)"/>
            <person name="Lucas S."/>
            <person name="Han J."/>
            <person name="Lapidus A."/>
            <person name="Cheng J.-F."/>
            <person name="Goodwin L."/>
            <person name="Pitluck S."/>
            <person name="Peters L."/>
            <person name="Land M.L."/>
            <person name="Hauser L."/>
            <person name="Vogl K."/>
            <person name="Liu Z."/>
            <person name="Imhoff J."/>
            <person name="Thiel V."/>
            <person name="Frigaard N.-U."/>
            <person name="Bryant D.A."/>
            <person name="Woyke T.J."/>
        </authorList>
    </citation>
    <scope>NUCLEOTIDE SEQUENCE [LARGE SCALE GENOMIC DNA]</scope>
    <source>
        <strain evidence="3 4">AZ1</strain>
    </source>
</reference>
<comment type="caution">
    <text evidence="3">The sequence shown here is derived from an EMBL/GenBank/DDBJ whole genome shotgun (WGS) entry which is preliminary data.</text>
</comment>
<dbReference type="InterPro" id="IPR002491">
    <property type="entry name" value="ABC_transptr_periplasmic_BD"/>
</dbReference>